<organism evidence="3 4">
    <name type="scientific">Batillaria attramentaria</name>
    <dbReference type="NCBI Taxonomy" id="370345"/>
    <lineage>
        <taxon>Eukaryota</taxon>
        <taxon>Metazoa</taxon>
        <taxon>Spiralia</taxon>
        <taxon>Lophotrochozoa</taxon>
        <taxon>Mollusca</taxon>
        <taxon>Gastropoda</taxon>
        <taxon>Caenogastropoda</taxon>
        <taxon>Sorbeoconcha</taxon>
        <taxon>Cerithioidea</taxon>
        <taxon>Batillariidae</taxon>
        <taxon>Batillaria</taxon>
    </lineage>
</organism>
<comment type="caution">
    <text evidence="3">The sequence shown here is derived from an EMBL/GenBank/DDBJ whole genome shotgun (WGS) entry which is preliminary data.</text>
</comment>
<keyword evidence="2" id="KW-1133">Transmembrane helix</keyword>
<protein>
    <submittedName>
        <fullName evidence="3">Uncharacterized protein</fullName>
    </submittedName>
</protein>
<feature type="region of interest" description="Disordered" evidence="1">
    <location>
        <begin position="202"/>
        <end position="232"/>
    </location>
</feature>
<keyword evidence="4" id="KW-1185">Reference proteome</keyword>
<evidence type="ECO:0000313" key="4">
    <source>
        <dbReference type="Proteomes" id="UP001519460"/>
    </source>
</evidence>
<name>A0ABD0J9D6_9CAEN</name>
<keyword evidence="2" id="KW-0812">Transmembrane</keyword>
<feature type="transmembrane region" description="Helical" evidence="2">
    <location>
        <begin position="174"/>
        <end position="195"/>
    </location>
</feature>
<gene>
    <name evidence="3" type="ORF">BaRGS_00037170</name>
</gene>
<sequence length="232" mass="25628">MFQKLSAYPSHAQQDADSDTAVCRLPREKEQDFVRLNTKWTGFAEYCVHLFQLRNPSPPQLAAFLAPVFTGSPLASDYRSEFYSLTVSHGLALHLPAFLDLERLFSKLVSSLGSLVFYQVLSSVASSLPSLPSRSLSGLYSPYMCPQKAMFLTMLALRTGISGGHTLIPRLICFAVWYWVCLAALCMGLSQARLLQSQITRSPPTSSCPPPSSVRAHGFSHGPRQKLDPPYP</sequence>
<accession>A0ABD0J9D6</accession>
<evidence type="ECO:0000256" key="2">
    <source>
        <dbReference type="SAM" id="Phobius"/>
    </source>
</evidence>
<evidence type="ECO:0000256" key="1">
    <source>
        <dbReference type="SAM" id="MobiDB-lite"/>
    </source>
</evidence>
<evidence type="ECO:0000313" key="3">
    <source>
        <dbReference type="EMBL" id="KAK7466728.1"/>
    </source>
</evidence>
<proteinExistence type="predicted"/>
<dbReference type="EMBL" id="JACVVK020000548">
    <property type="protein sequence ID" value="KAK7466728.1"/>
    <property type="molecule type" value="Genomic_DNA"/>
</dbReference>
<reference evidence="3 4" key="1">
    <citation type="journal article" date="2023" name="Sci. Data">
        <title>Genome assembly of the Korean intertidal mud-creeper Batillaria attramentaria.</title>
        <authorList>
            <person name="Patra A.K."/>
            <person name="Ho P.T."/>
            <person name="Jun S."/>
            <person name="Lee S.J."/>
            <person name="Kim Y."/>
            <person name="Won Y.J."/>
        </authorList>
    </citation>
    <scope>NUCLEOTIDE SEQUENCE [LARGE SCALE GENOMIC DNA]</scope>
    <source>
        <strain evidence="3">Wonlab-2016</strain>
    </source>
</reference>
<dbReference type="Proteomes" id="UP001519460">
    <property type="component" value="Unassembled WGS sequence"/>
</dbReference>
<dbReference type="AlphaFoldDB" id="A0ABD0J9D6"/>
<keyword evidence="2" id="KW-0472">Membrane</keyword>